<dbReference type="InterPro" id="IPR001341">
    <property type="entry name" value="Asp_kinase"/>
</dbReference>
<reference evidence="11 12" key="1">
    <citation type="submission" date="2022-01" db="EMBL/GenBank/DDBJ databases">
        <title>Mariniradius saccharolyticus sp. nov., isolated from sediment of a river.</title>
        <authorList>
            <person name="Liu H."/>
        </authorList>
    </citation>
    <scope>NUCLEOTIDE SEQUENCE [LARGE SCALE GENOMIC DNA]</scope>
    <source>
        <strain evidence="11 12">RY-2</strain>
    </source>
</reference>
<evidence type="ECO:0000256" key="7">
    <source>
        <dbReference type="ARBA" id="ARBA00047872"/>
    </source>
</evidence>
<keyword evidence="12" id="KW-1185">Reference proteome</keyword>
<dbReference type="NCBIfam" id="TIGR00657">
    <property type="entry name" value="asp_kinases"/>
    <property type="match status" value="1"/>
</dbReference>
<evidence type="ECO:0000256" key="5">
    <source>
        <dbReference type="ARBA" id="ARBA00022777"/>
    </source>
</evidence>
<keyword evidence="4" id="KW-0547">Nucleotide-binding</keyword>
<dbReference type="GO" id="GO:0004072">
    <property type="term" value="F:aspartate kinase activity"/>
    <property type="evidence" value="ECO:0007669"/>
    <property type="project" value="UniProtKB-EC"/>
</dbReference>
<accession>A0ABS9BQL7</accession>
<organism evidence="11 12">
    <name type="scientific">Mariniradius sediminis</name>
    <dbReference type="NCBI Taxonomy" id="2909237"/>
    <lineage>
        <taxon>Bacteria</taxon>
        <taxon>Pseudomonadati</taxon>
        <taxon>Bacteroidota</taxon>
        <taxon>Cytophagia</taxon>
        <taxon>Cytophagales</taxon>
        <taxon>Cyclobacteriaceae</taxon>
        <taxon>Mariniradius</taxon>
    </lineage>
</organism>
<dbReference type="EC" id="2.7.2.4" evidence="8"/>
<comment type="caution">
    <text evidence="11">The sequence shown here is derived from an EMBL/GenBank/DDBJ whole genome shotgun (WGS) entry which is preliminary data.</text>
</comment>
<dbReference type="InterPro" id="IPR045865">
    <property type="entry name" value="ACT-like_dom_sf"/>
</dbReference>
<dbReference type="SUPFAM" id="SSF53633">
    <property type="entry name" value="Carbamate kinase-like"/>
    <property type="match status" value="1"/>
</dbReference>
<keyword evidence="5 8" id="KW-0418">Kinase</keyword>
<comment type="pathway">
    <text evidence="9">Amino-acid biosynthesis; L-methionine biosynthesis via de novo pathway; L-homoserine from L-aspartate: step 1/3.</text>
</comment>
<keyword evidence="6" id="KW-0067">ATP-binding</keyword>
<feature type="domain" description="Aspartate/glutamate/uridylate kinase" evidence="10">
    <location>
        <begin position="3"/>
        <end position="282"/>
    </location>
</feature>
<dbReference type="InterPro" id="IPR001048">
    <property type="entry name" value="Asp/Glu/Uridylate_kinase"/>
</dbReference>
<protein>
    <recommendedName>
        <fullName evidence="8">Aspartokinase</fullName>
        <ecNumber evidence="8">2.7.2.4</ecNumber>
    </recommendedName>
</protein>
<name>A0ABS9BQL7_9BACT</name>
<dbReference type="PANTHER" id="PTHR21499">
    <property type="entry name" value="ASPARTATE KINASE"/>
    <property type="match status" value="1"/>
</dbReference>
<evidence type="ECO:0000259" key="10">
    <source>
        <dbReference type="Pfam" id="PF00696"/>
    </source>
</evidence>
<comment type="pathway">
    <text evidence="1 9">Amino-acid biosynthesis; L-lysine biosynthesis via DAP pathway; (S)-tetrahydrodipicolinate from L-aspartate: step 1/4.</text>
</comment>
<evidence type="ECO:0000256" key="9">
    <source>
        <dbReference type="RuleBase" id="RU004249"/>
    </source>
</evidence>
<evidence type="ECO:0000313" key="12">
    <source>
        <dbReference type="Proteomes" id="UP001201449"/>
    </source>
</evidence>
<dbReference type="Pfam" id="PF00696">
    <property type="entry name" value="AA_kinase"/>
    <property type="match status" value="1"/>
</dbReference>
<comment type="catalytic activity">
    <reaction evidence="7 8">
        <text>L-aspartate + ATP = 4-phospho-L-aspartate + ADP</text>
        <dbReference type="Rhea" id="RHEA:23776"/>
        <dbReference type="ChEBI" id="CHEBI:29991"/>
        <dbReference type="ChEBI" id="CHEBI:30616"/>
        <dbReference type="ChEBI" id="CHEBI:57535"/>
        <dbReference type="ChEBI" id="CHEBI:456216"/>
        <dbReference type="EC" id="2.7.2.4"/>
    </reaction>
</comment>
<dbReference type="EMBL" id="JAKEVZ010000003">
    <property type="protein sequence ID" value="MCF1750348.1"/>
    <property type="molecule type" value="Genomic_DNA"/>
</dbReference>
<keyword evidence="3 8" id="KW-0808">Transferase</keyword>
<comment type="pathway">
    <text evidence="9">Amino-acid biosynthesis; L-threonine biosynthesis; L-threonine from L-aspartate: step 1/5.</text>
</comment>
<evidence type="ECO:0000313" key="11">
    <source>
        <dbReference type="EMBL" id="MCF1750348.1"/>
    </source>
</evidence>
<keyword evidence="9" id="KW-0028">Amino-acid biosynthesis</keyword>
<evidence type="ECO:0000256" key="4">
    <source>
        <dbReference type="ARBA" id="ARBA00022741"/>
    </source>
</evidence>
<gene>
    <name evidence="11" type="ORF">L0U89_04630</name>
</gene>
<dbReference type="InterPro" id="IPR036393">
    <property type="entry name" value="AceGlu_kinase-like_sf"/>
</dbReference>
<evidence type="ECO:0000256" key="2">
    <source>
        <dbReference type="ARBA" id="ARBA00010122"/>
    </source>
</evidence>
<evidence type="ECO:0000256" key="6">
    <source>
        <dbReference type="ARBA" id="ARBA00022840"/>
    </source>
</evidence>
<dbReference type="Gene3D" id="1.20.120.1320">
    <property type="entry name" value="Aspartokinase, catalytic domain"/>
    <property type="match status" value="1"/>
</dbReference>
<sequence>MSKIFVFKFGGASVKDAASIQNLRNILHNRLRNPTVIVVSAMGKTTNALEEILGLKLAGEDFSLKSTTLKNYHLGICAGLFDKEHRVFSVVENYFSQLERFLHKKLSKENYDEYYDQVVSFGELISSRIVQEYLCESGIFCVWQDAREVVITNEDYRFAKIHWEKTAQLCQKILRPILEQYPIVTQGFIGSEPGGKTTTLGREGSDFTAAILASGLKAASVTIWKDVDGVLNADPKRFPNTVKFDELDYREAAELTYYGASVIHPKTIKPLANMGIPLFVKSFIHPEGSGTKIHQVDRANTVPCIVVKDSQILVSFKVTDFTFINEAHIHQVYSELERLKLRVNLLQTSAISISIVIDKELFKLEKLIAALTKDFEIRYNEGLQLITVKNHQPEIMAELVAGKEVLLEQITRTTFQIVVKPSAN</sequence>
<evidence type="ECO:0000256" key="8">
    <source>
        <dbReference type="RuleBase" id="RU003448"/>
    </source>
</evidence>
<comment type="similarity">
    <text evidence="2 8">Belongs to the aspartokinase family.</text>
</comment>
<dbReference type="SUPFAM" id="SSF55021">
    <property type="entry name" value="ACT-like"/>
    <property type="match status" value="1"/>
</dbReference>
<dbReference type="RefSeq" id="WP_234860462.1">
    <property type="nucleotide sequence ID" value="NZ_JAKEVZ010000003.1"/>
</dbReference>
<evidence type="ECO:0000256" key="3">
    <source>
        <dbReference type="ARBA" id="ARBA00022679"/>
    </source>
</evidence>
<evidence type="ECO:0000256" key="1">
    <source>
        <dbReference type="ARBA" id="ARBA00004766"/>
    </source>
</evidence>
<proteinExistence type="inferred from homology"/>
<dbReference type="Gene3D" id="3.40.1160.10">
    <property type="entry name" value="Acetylglutamate kinase-like"/>
    <property type="match status" value="1"/>
</dbReference>
<dbReference type="Proteomes" id="UP001201449">
    <property type="component" value="Unassembled WGS sequence"/>
</dbReference>
<dbReference type="InterPro" id="IPR042199">
    <property type="entry name" value="AsparK_Bifunc_asparK/hSer_DH"/>
</dbReference>
<dbReference type="PANTHER" id="PTHR21499:SF59">
    <property type="entry name" value="ASPARTOKINASE"/>
    <property type="match status" value="1"/>
</dbReference>